<feature type="region of interest" description="Disordered" evidence="1">
    <location>
        <begin position="1"/>
        <end position="114"/>
    </location>
</feature>
<protein>
    <submittedName>
        <fullName evidence="2">Uncharacterized protein</fullName>
    </submittedName>
</protein>
<feature type="compositionally biased region" description="Polar residues" evidence="1">
    <location>
        <begin position="92"/>
        <end position="114"/>
    </location>
</feature>
<comment type="caution">
    <text evidence="2">The sequence shown here is derived from an EMBL/GenBank/DDBJ whole genome shotgun (WGS) entry which is preliminary data.</text>
</comment>
<evidence type="ECO:0000313" key="2">
    <source>
        <dbReference type="EMBL" id="CAE8611978.1"/>
    </source>
</evidence>
<organism evidence="2 3">
    <name type="scientific">Polarella glacialis</name>
    <name type="common">Dinoflagellate</name>
    <dbReference type="NCBI Taxonomy" id="89957"/>
    <lineage>
        <taxon>Eukaryota</taxon>
        <taxon>Sar</taxon>
        <taxon>Alveolata</taxon>
        <taxon>Dinophyceae</taxon>
        <taxon>Suessiales</taxon>
        <taxon>Suessiaceae</taxon>
        <taxon>Polarella</taxon>
    </lineage>
</organism>
<reference evidence="2" key="1">
    <citation type="submission" date="2021-02" db="EMBL/GenBank/DDBJ databases">
        <authorList>
            <person name="Dougan E. K."/>
            <person name="Rhodes N."/>
            <person name="Thang M."/>
            <person name="Chan C."/>
        </authorList>
    </citation>
    <scope>NUCLEOTIDE SEQUENCE</scope>
</reference>
<evidence type="ECO:0000256" key="1">
    <source>
        <dbReference type="SAM" id="MobiDB-lite"/>
    </source>
</evidence>
<dbReference type="AlphaFoldDB" id="A0A813FMZ1"/>
<evidence type="ECO:0000313" key="3">
    <source>
        <dbReference type="Proteomes" id="UP000654075"/>
    </source>
</evidence>
<dbReference type="Proteomes" id="UP000654075">
    <property type="component" value="Unassembled WGS sequence"/>
</dbReference>
<accession>A0A813FMZ1</accession>
<sequence length="114" mass="13406">MEKGVPKIPNRKTEIQNFRRWKRKGGVRKPVNETQKGRQENTSRAEILSEKRRKKTNKTGTKTKDQHRQEKPQTNNKEEKRTGTKNTDDAEPNSSQVKQLHYSQGRRQPRNNNA</sequence>
<name>A0A813FMZ1_POLGL</name>
<feature type="compositionally biased region" description="Basic and acidic residues" evidence="1">
    <location>
        <begin position="62"/>
        <end position="88"/>
    </location>
</feature>
<dbReference type="EMBL" id="CAJNNV010025064">
    <property type="protein sequence ID" value="CAE8611978.1"/>
    <property type="molecule type" value="Genomic_DNA"/>
</dbReference>
<feature type="compositionally biased region" description="Basic and acidic residues" evidence="1">
    <location>
        <begin position="35"/>
        <end position="50"/>
    </location>
</feature>
<keyword evidence="3" id="KW-1185">Reference proteome</keyword>
<proteinExistence type="predicted"/>
<gene>
    <name evidence="2" type="ORF">PGLA1383_LOCUS29773</name>
</gene>